<dbReference type="Proteomes" id="UP000316242">
    <property type="component" value="Unassembled WGS sequence"/>
</dbReference>
<accession>A0ABQ0RJ26</accession>
<dbReference type="SUPFAM" id="SSF51905">
    <property type="entry name" value="FAD/NAD(P)-binding domain"/>
    <property type="match status" value="1"/>
</dbReference>
<protein>
    <submittedName>
        <fullName evidence="2">Oxidoreductase</fullName>
    </submittedName>
</protein>
<evidence type="ECO:0000313" key="3">
    <source>
        <dbReference type="Proteomes" id="UP000316242"/>
    </source>
</evidence>
<dbReference type="InterPro" id="IPR050464">
    <property type="entry name" value="Zeta_carotene_desat/Oxidored"/>
</dbReference>
<reference evidence="2 3" key="1">
    <citation type="submission" date="2019-06" db="EMBL/GenBank/DDBJ databases">
        <title>Whole genome shotgun sequence of Glutamicibacter nicotianae NBRC 14234.</title>
        <authorList>
            <person name="Hosoyama A."/>
            <person name="Uohara A."/>
            <person name="Ohji S."/>
            <person name="Ichikawa N."/>
        </authorList>
    </citation>
    <scope>NUCLEOTIDE SEQUENCE [LARGE SCALE GENOMIC DNA]</scope>
    <source>
        <strain evidence="2 3">NBRC 14234</strain>
    </source>
</reference>
<gene>
    <name evidence="2" type="ORF">ANI01nite_07230</name>
</gene>
<dbReference type="InterPro" id="IPR002937">
    <property type="entry name" value="Amino_oxidase"/>
</dbReference>
<evidence type="ECO:0000313" key="2">
    <source>
        <dbReference type="EMBL" id="GEC11520.1"/>
    </source>
</evidence>
<feature type="domain" description="Amine oxidase" evidence="1">
    <location>
        <begin position="11"/>
        <end position="439"/>
    </location>
</feature>
<keyword evidence="3" id="KW-1185">Reference proteome</keyword>
<sequence length="465" mass="49575">MKDVVIVGAGLAGLSAGWRLRHWDSLVLEADTRIGGRIKSERRGNYWLNWGGHVFAGEGSSTENLLSEVGVTAVAIPGSLQAMSLNGKFLRSGHIATYPLRLPMPLADRIATVRAGLKVVAGVARYTQVVKKRPGESGAMRQQRIYDFENERTFEDFIGEMPEDAASLFKTTVTRSAGNMDQIAAGAGIGYFSLVLGFGQGLSNGIVGGPSTLTESIAASLGDRVQLGAAVHEVVHKKDSVVVRYVQDGREHEVEARAVVLATTADVCHRVGVDLPGELRDALSQIKYGPHVSTAFLTNESGPRPWDDIYAIAAPKRSFAIALNQASIVRGAESERQPGGSMMTFSPAALGQALLEKPEDEVIQTHLKDLDEVLGGKFADSVVEAKVSSWKNASPYSFPGRAKLQSTLTRGGDRVFLAGDFMGTLYTESSITSGFSAAQSAASLLATERQKNGHGRFTGLTIASA</sequence>
<evidence type="ECO:0000259" key="1">
    <source>
        <dbReference type="Pfam" id="PF01593"/>
    </source>
</evidence>
<comment type="caution">
    <text evidence="2">The sequence shown here is derived from an EMBL/GenBank/DDBJ whole genome shotgun (WGS) entry which is preliminary data.</text>
</comment>
<proteinExistence type="predicted"/>
<dbReference type="Pfam" id="PF01593">
    <property type="entry name" value="Amino_oxidase"/>
    <property type="match status" value="1"/>
</dbReference>
<dbReference type="PANTHER" id="PTHR42923">
    <property type="entry name" value="PROTOPORPHYRINOGEN OXIDASE"/>
    <property type="match status" value="1"/>
</dbReference>
<dbReference type="Gene3D" id="3.50.50.60">
    <property type="entry name" value="FAD/NAD(P)-binding domain"/>
    <property type="match status" value="1"/>
</dbReference>
<dbReference type="InterPro" id="IPR036188">
    <property type="entry name" value="FAD/NAD-bd_sf"/>
</dbReference>
<organism evidence="2 3">
    <name type="scientific">Glutamicibacter nicotianae</name>
    <name type="common">Arthrobacter nicotianae</name>
    <dbReference type="NCBI Taxonomy" id="37929"/>
    <lineage>
        <taxon>Bacteria</taxon>
        <taxon>Bacillati</taxon>
        <taxon>Actinomycetota</taxon>
        <taxon>Actinomycetes</taxon>
        <taxon>Micrococcales</taxon>
        <taxon>Micrococcaceae</taxon>
        <taxon>Glutamicibacter</taxon>
    </lineage>
</organism>
<dbReference type="EMBL" id="BJNE01000002">
    <property type="protein sequence ID" value="GEC11520.1"/>
    <property type="molecule type" value="Genomic_DNA"/>
</dbReference>
<dbReference type="RefSeq" id="WP_141356083.1">
    <property type="nucleotide sequence ID" value="NZ_BAAAWM010000001.1"/>
</dbReference>
<name>A0ABQ0RJ26_GLUNI</name>